<accession>A0A9X2MIT5</accession>
<evidence type="ECO:0000256" key="1">
    <source>
        <dbReference type="ARBA" id="ARBA00004651"/>
    </source>
</evidence>
<evidence type="ECO:0000256" key="5">
    <source>
        <dbReference type="ARBA" id="ARBA00022692"/>
    </source>
</evidence>
<evidence type="ECO:0000256" key="4">
    <source>
        <dbReference type="ARBA" id="ARBA00022597"/>
    </source>
</evidence>
<dbReference type="GO" id="GO:0008982">
    <property type="term" value="F:protein-N(PI)-phosphohistidine-sugar phosphotransferase activity"/>
    <property type="evidence" value="ECO:0007669"/>
    <property type="project" value="UniProtKB-UniRule"/>
</dbReference>
<feature type="transmembrane region" description="Helical" evidence="9">
    <location>
        <begin position="177"/>
        <end position="198"/>
    </location>
</feature>
<dbReference type="EMBL" id="JANJZL010000006">
    <property type="protein sequence ID" value="MCR2044499.1"/>
    <property type="molecule type" value="Genomic_DNA"/>
</dbReference>
<feature type="transmembrane region" description="Helical" evidence="9">
    <location>
        <begin position="278"/>
        <end position="300"/>
    </location>
</feature>
<dbReference type="InterPro" id="IPR051088">
    <property type="entry name" value="PTS_Sugar-EIIC/EIIB"/>
</dbReference>
<comment type="subcellular location">
    <subcellularLocation>
        <location evidence="1">Cell membrane</location>
        <topology evidence="1">Multi-pass membrane protein</topology>
    </subcellularLocation>
</comment>
<dbReference type="GO" id="GO:1901264">
    <property type="term" value="P:carbohydrate derivative transport"/>
    <property type="evidence" value="ECO:0007669"/>
    <property type="project" value="TreeGrafter"/>
</dbReference>
<evidence type="ECO:0000256" key="2">
    <source>
        <dbReference type="ARBA" id="ARBA00022448"/>
    </source>
</evidence>
<evidence type="ECO:0000256" key="6">
    <source>
        <dbReference type="ARBA" id="ARBA00022989"/>
    </source>
</evidence>
<keyword evidence="2 8" id="KW-0813">Transport</keyword>
<dbReference type="PIRSF" id="PIRSF006351">
    <property type="entry name" value="PTS_EIIC-Cellobiose"/>
    <property type="match status" value="1"/>
</dbReference>
<dbReference type="InterPro" id="IPR004796">
    <property type="entry name" value="PTS_IIC_cello"/>
</dbReference>
<comment type="caution">
    <text evidence="11">The sequence shown here is derived from an EMBL/GenBank/DDBJ whole genome shotgun (WGS) entry which is preliminary data.</text>
</comment>
<dbReference type="PROSITE" id="PS51105">
    <property type="entry name" value="PTS_EIIC_TYPE_3"/>
    <property type="match status" value="1"/>
</dbReference>
<feature type="transmembrane region" description="Helical" evidence="9">
    <location>
        <begin position="337"/>
        <end position="356"/>
    </location>
</feature>
<evidence type="ECO:0000256" key="7">
    <source>
        <dbReference type="ARBA" id="ARBA00023136"/>
    </source>
</evidence>
<evidence type="ECO:0000256" key="9">
    <source>
        <dbReference type="SAM" id="Phobius"/>
    </source>
</evidence>
<dbReference type="InterPro" id="IPR003352">
    <property type="entry name" value="PTS_EIIC"/>
</dbReference>
<evidence type="ECO:0000256" key="3">
    <source>
        <dbReference type="ARBA" id="ARBA00022475"/>
    </source>
</evidence>
<dbReference type="PANTHER" id="PTHR33989">
    <property type="match status" value="1"/>
</dbReference>
<dbReference type="RefSeq" id="WP_257490508.1">
    <property type="nucleotide sequence ID" value="NZ_JANJZL010000006.1"/>
</dbReference>
<keyword evidence="7 8" id="KW-0472">Membrane</keyword>
<organism evidence="11 12">
    <name type="scientific">Anaerosalibacter massiliensis</name>
    <dbReference type="NCBI Taxonomy" id="1347392"/>
    <lineage>
        <taxon>Bacteria</taxon>
        <taxon>Bacillati</taxon>
        <taxon>Bacillota</taxon>
        <taxon>Tissierellia</taxon>
        <taxon>Tissierellales</taxon>
        <taxon>Sporanaerobacteraceae</taxon>
        <taxon>Anaerosalibacter</taxon>
    </lineage>
</organism>
<feature type="transmembrane region" description="Helical" evidence="9">
    <location>
        <begin position="250"/>
        <end position="272"/>
    </location>
</feature>
<dbReference type="Pfam" id="PF02378">
    <property type="entry name" value="PTS_EIIC"/>
    <property type="match status" value="1"/>
</dbReference>
<evidence type="ECO:0000256" key="8">
    <source>
        <dbReference type="PIRNR" id="PIRNR006351"/>
    </source>
</evidence>
<feature type="transmembrane region" description="Helical" evidence="9">
    <location>
        <begin position="218"/>
        <end position="238"/>
    </location>
</feature>
<evidence type="ECO:0000313" key="12">
    <source>
        <dbReference type="Proteomes" id="UP001142078"/>
    </source>
</evidence>
<protein>
    <recommendedName>
        <fullName evidence="8">Permease IIC component</fullName>
    </recommendedName>
</protein>
<dbReference type="AlphaFoldDB" id="A0A9X2MIT5"/>
<feature type="transmembrane region" description="Helical" evidence="9">
    <location>
        <begin position="134"/>
        <end position="156"/>
    </location>
</feature>
<feature type="transmembrane region" description="Helical" evidence="9">
    <location>
        <begin position="33"/>
        <end position="54"/>
    </location>
</feature>
<feature type="domain" description="PTS EIIC type-3" evidence="10">
    <location>
        <begin position="9"/>
        <end position="405"/>
    </location>
</feature>
<dbReference type="Proteomes" id="UP001142078">
    <property type="component" value="Unassembled WGS sequence"/>
</dbReference>
<gene>
    <name evidence="11" type="ORF">NSA23_10270</name>
</gene>
<keyword evidence="5 9" id="KW-0812">Transmembrane</keyword>
<name>A0A9X2MIT5_9FIRM</name>
<dbReference type="GO" id="GO:0005886">
    <property type="term" value="C:plasma membrane"/>
    <property type="evidence" value="ECO:0007669"/>
    <property type="project" value="UniProtKB-SubCell"/>
</dbReference>
<sequence>MIERVSKFLDEKLSTPMAKMAEQRHLRAVRDGIISTLPLIIVGSLFLIIAFFPFPEGTAIKTWLGDNAATILLPYRMTMYIMSLYAAWGIGYSLARSYKLDGVTGGILAAAAFLLTIVPESIEELGIVMPMGNLGGGGMFIAILMSIFAVEVLRFTTTKNFRITMPEQVPPSVARSFEALTPAAIIILTIGTITYYLNFDWHGVIGKLVSPLISASDTLPSAIFLMTLIGFFWSFGIHGMSIVGTVARPLWLSLLDNNSAAVAAGQAVPHIFPEQFFQAYVMIGGSGATIGLAILLALRAKSQYGKMLGKTSIVPAIFNINEPIIFGAPIVLNPVLIIPFLLTPIINIIIAWAATASGLVPKLYIAAPWVLPTPIFAFMASGGSWQAAVLGIVLIIVSILIYAPFFRVYDNNLLREELGDEAQKA</sequence>
<feature type="transmembrane region" description="Helical" evidence="9">
    <location>
        <begin position="74"/>
        <end position="95"/>
    </location>
</feature>
<reference evidence="11" key="1">
    <citation type="submission" date="2022-07" db="EMBL/GenBank/DDBJ databases">
        <title>Enhanced cultured diversity of the mouse gut microbiota enables custom-made synthetic communities.</title>
        <authorList>
            <person name="Afrizal A."/>
        </authorList>
    </citation>
    <scope>NUCLEOTIDE SEQUENCE</scope>
    <source>
        <strain evidence="11">DSM 29482</strain>
    </source>
</reference>
<keyword evidence="6 9" id="KW-1133">Transmembrane helix</keyword>
<proteinExistence type="predicted"/>
<keyword evidence="3 8" id="KW-1003">Cell membrane</keyword>
<dbReference type="InterPro" id="IPR004501">
    <property type="entry name" value="PTS_EIIC_3"/>
</dbReference>
<dbReference type="PANTHER" id="PTHR33989:SF11">
    <property type="entry name" value="LICHENAN PERMEASE IIC COMPONENT"/>
    <property type="match status" value="1"/>
</dbReference>
<keyword evidence="4 8" id="KW-0762">Sugar transport</keyword>
<evidence type="ECO:0000313" key="11">
    <source>
        <dbReference type="EMBL" id="MCR2044499.1"/>
    </source>
</evidence>
<dbReference type="GO" id="GO:0009401">
    <property type="term" value="P:phosphoenolpyruvate-dependent sugar phosphotransferase system"/>
    <property type="evidence" value="ECO:0007669"/>
    <property type="project" value="InterPro"/>
</dbReference>
<comment type="function">
    <text evidence="8">The phosphoenolpyruvate-dependent sugar phosphotransferase system (PTS), a major carbohydrate active -transport system, catalyzes the phosphorylation of incoming sugar substrates concomitant with their translocation across the cell membrane.</text>
</comment>
<feature type="transmembrane region" description="Helical" evidence="9">
    <location>
        <begin position="102"/>
        <end position="122"/>
    </location>
</feature>
<feature type="transmembrane region" description="Helical" evidence="9">
    <location>
        <begin position="387"/>
        <end position="406"/>
    </location>
</feature>
<dbReference type="NCBIfam" id="TIGR00410">
    <property type="entry name" value="lacE"/>
    <property type="match status" value="1"/>
</dbReference>
<evidence type="ECO:0000259" key="10">
    <source>
        <dbReference type="PROSITE" id="PS51105"/>
    </source>
</evidence>
<keyword evidence="12" id="KW-1185">Reference proteome</keyword>